<organism evidence="12">
    <name type="scientific">Thiolapillus brandeum</name>
    <dbReference type="NCBI Taxonomy" id="1076588"/>
    <lineage>
        <taxon>Bacteria</taxon>
        <taxon>Pseudomonadati</taxon>
        <taxon>Pseudomonadota</taxon>
        <taxon>Gammaproteobacteria</taxon>
        <taxon>Chromatiales</taxon>
        <taxon>Sedimenticolaceae</taxon>
        <taxon>Thiolapillus</taxon>
    </lineage>
</organism>
<dbReference type="Pfam" id="PF00691">
    <property type="entry name" value="OmpA"/>
    <property type="match status" value="1"/>
</dbReference>
<evidence type="ECO:0000256" key="10">
    <source>
        <dbReference type="SAM" id="SignalP"/>
    </source>
</evidence>
<evidence type="ECO:0000256" key="4">
    <source>
        <dbReference type="ARBA" id="ARBA00023139"/>
    </source>
</evidence>
<keyword evidence="1 8" id="KW-0132">Cell division</keyword>
<gene>
    <name evidence="8 12" type="primary">pal</name>
    <name evidence="12" type="ORF">ENG92_05285</name>
</gene>
<dbReference type="InterPro" id="IPR050330">
    <property type="entry name" value="Bact_OuterMem_StrucFunc"/>
</dbReference>
<protein>
    <recommendedName>
        <fullName evidence="8">Peptidoglycan-associated lipoprotein</fullName>
        <shortName evidence="8">PAL</shortName>
    </recommendedName>
</protein>
<dbReference type="Gene3D" id="3.30.1330.60">
    <property type="entry name" value="OmpA-like domain"/>
    <property type="match status" value="1"/>
</dbReference>
<comment type="function">
    <text evidence="8">Part of the Tol-Pal system, which plays a role in outer membrane invagination during cell division and is important for maintaining outer membrane integrity.</text>
</comment>
<evidence type="ECO:0000256" key="7">
    <source>
        <dbReference type="ARBA" id="ARBA00023306"/>
    </source>
</evidence>
<dbReference type="HAMAP" id="MF_02204">
    <property type="entry name" value="Pal"/>
    <property type="match status" value="1"/>
</dbReference>
<proteinExistence type="inferred from homology"/>
<dbReference type="PROSITE" id="PS51257">
    <property type="entry name" value="PROKAR_LIPOPROTEIN"/>
    <property type="match status" value="1"/>
</dbReference>
<evidence type="ECO:0000256" key="1">
    <source>
        <dbReference type="ARBA" id="ARBA00022618"/>
    </source>
</evidence>
<reference evidence="12" key="1">
    <citation type="journal article" date="2020" name="mSystems">
        <title>Genome- and Community-Level Interaction Insights into Carbon Utilization and Element Cycling Functions of Hydrothermarchaeota in Hydrothermal Sediment.</title>
        <authorList>
            <person name="Zhou Z."/>
            <person name="Liu Y."/>
            <person name="Xu W."/>
            <person name="Pan J."/>
            <person name="Luo Z.H."/>
            <person name="Li M."/>
        </authorList>
    </citation>
    <scope>NUCLEOTIDE SEQUENCE [LARGE SCALE GENOMIC DNA]</scope>
    <source>
        <strain evidence="12">HyVt-26</strain>
    </source>
</reference>
<evidence type="ECO:0000256" key="5">
    <source>
        <dbReference type="ARBA" id="ARBA00023237"/>
    </source>
</evidence>
<dbReference type="PROSITE" id="PS51123">
    <property type="entry name" value="OMPA_2"/>
    <property type="match status" value="1"/>
</dbReference>
<sequence>MKISMALLLTLIFGMALLSGCTSTGGGPGDGEDTAAGTAVGSGTDGGTSTSAAGGSGAWSASALEDPNSPLYEKVVCFDFDRAEIRPEYVDTLRAHAEYLVNSPATRLTIEGHCDERGSREYNIALGERRADSVKRFLEAEGVSPVQLETVSYGEERPVALGHDEDAWAKNRRAELVYQ</sequence>
<dbReference type="InterPro" id="IPR036737">
    <property type="entry name" value="OmpA-like_sf"/>
</dbReference>
<accession>A0A831NW52</accession>
<dbReference type="PRINTS" id="PR01021">
    <property type="entry name" value="OMPADOMAIN"/>
</dbReference>
<keyword evidence="2 8" id="KW-0732">Signal</keyword>
<comment type="subcellular location">
    <subcellularLocation>
        <location evidence="8">Cell outer membrane</location>
        <topology evidence="8">Lipid-anchor</topology>
    </subcellularLocation>
</comment>
<name>A0A831NW52_9GAMM</name>
<feature type="region of interest" description="Disordered" evidence="9">
    <location>
        <begin position="28"/>
        <end position="61"/>
    </location>
</feature>
<dbReference type="InterPro" id="IPR039001">
    <property type="entry name" value="Pal"/>
</dbReference>
<dbReference type="GO" id="GO:0051301">
    <property type="term" value="P:cell division"/>
    <property type="evidence" value="ECO:0007669"/>
    <property type="project" value="UniProtKB-UniRule"/>
</dbReference>
<evidence type="ECO:0000256" key="3">
    <source>
        <dbReference type="ARBA" id="ARBA00023136"/>
    </source>
</evidence>
<feature type="signal peptide" evidence="10">
    <location>
        <begin position="1"/>
        <end position="18"/>
    </location>
</feature>
<dbReference type="NCBIfam" id="TIGR02802">
    <property type="entry name" value="Pal_lipo"/>
    <property type="match status" value="1"/>
</dbReference>
<keyword evidence="3 8" id="KW-0472">Membrane</keyword>
<evidence type="ECO:0000256" key="8">
    <source>
        <dbReference type="HAMAP-Rule" id="MF_02204"/>
    </source>
</evidence>
<evidence type="ECO:0000313" key="12">
    <source>
        <dbReference type="EMBL" id="HDK38410.1"/>
    </source>
</evidence>
<dbReference type="GO" id="GO:0009279">
    <property type="term" value="C:cell outer membrane"/>
    <property type="evidence" value="ECO:0007669"/>
    <property type="project" value="UniProtKB-SubCell"/>
</dbReference>
<comment type="caution">
    <text evidence="12">The sequence shown here is derived from an EMBL/GenBank/DDBJ whole genome shotgun (WGS) entry which is preliminary data.</text>
</comment>
<dbReference type="InterPro" id="IPR006664">
    <property type="entry name" value="OMP_bac"/>
</dbReference>
<evidence type="ECO:0000256" key="9">
    <source>
        <dbReference type="SAM" id="MobiDB-lite"/>
    </source>
</evidence>
<keyword evidence="5 8" id="KW-0998">Cell outer membrane</keyword>
<dbReference type="InterPro" id="IPR014169">
    <property type="entry name" value="Pal_lipo_C"/>
</dbReference>
<dbReference type="SUPFAM" id="SSF103088">
    <property type="entry name" value="OmpA-like"/>
    <property type="match status" value="1"/>
</dbReference>
<dbReference type="CDD" id="cd07185">
    <property type="entry name" value="OmpA_C-like"/>
    <property type="match status" value="1"/>
</dbReference>
<comment type="similarity">
    <text evidence="8">Belongs to the Pal lipoprotein family.</text>
</comment>
<dbReference type="AlphaFoldDB" id="A0A831NW52"/>
<keyword evidence="6 8" id="KW-0449">Lipoprotein</keyword>
<dbReference type="PANTHER" id="PTHR30329:SF21">
    <property type="entry name" value="LIPOPROTEIN YIAD-RELATED"/>
    <property type="match status" value="1"/>
</dbReference>
<feature type="domain" description="OmpA-like" evidence="11">
    <location>
        <begin position="65"/>
        <end position="179"/>
    </location>
</feature>
<keyword evidence="7 8" id="KW-0131">Cell cycle</keyword>
<evidence type="ECO:0000256" key="2">
    <source>
        <dbReference type="ARBA" id="ARBA00022729"/>
    </source>
</evidence>
<evidence type="ECO:0000256" key="6">
    <source>
        <dbReference type="ARBA" id="ARBA00023288"/>
    </source>
</evidence>
<dbReference type="InterPro" id="IPR006665">
    <property type="entry name" value="OmpA-like"/>
</dbReference>
<keyword evidence="4 8" id="KW-0564">Palmitate</keyword>
<feature type="compositionally biased region" description="Low complexity" evidence="9">
    <location>
        <begin position="34"/>
        <end position="61"/>
    </location>
</feature>
<comment type="subunit">
    <text evidence="8">The Tol-Pal system is composed of five core proteins: the inner membrane proteins TolA, TolQ and TolR, the periplasmic protein TolB and the outer membrane protein Pal. They form a network linking the inner and outer membranes and the peptidoglycan layer.</text>
</comment>
<dbReference type="EMBL" id="DRCV01000232">
    <property type="protein sequence ID" value="HDK38410.1"/>
    <property type="molecule type" value="Genomic_DNA"/>
</dbReference>
<dbReference type="PANTHER" id="PTHR30329">
    <property type="entry name" value="STATOR ELEMENT OF FLAGELLAR MOTOR COMPLEX"/>
    <property type="match status" value="1"/>
</dbReference>
<dbReference type="Proteomes" id="UP000885822">
    <property type="component" value="Unassembled WGS sequence"/>
</dbReference>
<evidence type="ECO:0000259" key="11">
    <source>
        <dbReference type="PROSITE" id="PS51123"/>
    </source>
</evidence>
<feature type="chain" id="PRO_5032609764" description="Peptidoglycan-associated lipoprotein" evidence="10">
    <location>
        <begin position="19"/>
        <end position="179"/>
    </location>
</feature>